<reference evidence="1 2" key="1">
    <citation type="submission" date="2023-10" db="EMBL/GenBank/DDBJ databases">
        <title>Nicoliella lavandulae sp. nov. isolated from Lavandula angustifolia flowers.</title>
        <authorList>
            <person name="Alcantara C."/>
            <person name="Zuniga M."/>
            <person name="Landete J.M."/>
            <person name="Monedero V."/>
        </authorList>
    </citation>
    <scope>NUCLEOTIDE SEQUENCE [LARGE SCALE GENOMIC DNA]</scope>
    <source>
        <strain evidence="1 2">Es01</strain>
    </source>
</reference>
<comment type="caution">
    <text evidence="1">The sequence shown here is derived from an EMBL/GenBank/DDBJ whole genome shotgun (WGS) entry which is preliminary data.</text>
</comment>
<dbReference type="EMBL" id="JAWMWH010000001">
    <property type="protein sequence ID" value="MEJ6400196.1"/>
    <property type="molecule type" value="Genomic_DNA"/>
</dbReference>
<gene>
    <name evidence="1" type="ORF">R4146_03290</name>
</gene>
<protein>
    <submittedName>
        <fullName evidence="1">Uncharacterized protein</fullName>
    </submittedName>
</protein>
<dbReference type="RefSeq" id="WP_339960013.1">
    <property type="nucleotide sequence ID" value="NZ_JAWMWH010000001.1"/>
</dbReference>
<evidence type="ECO:0000313" key="2">
    <source>
        <dbReference type="Proteomes" id="UP001370590"/>
    </source>
</evidence>
<dbReference type="Proteomes" id="UP001370590">
    <property type="component" value="Unassembled WGS sequence"/>
</dbReference>
<evidence type="ECO:0000313" key="1">
    <source>
        <dbReference type="EMBL" id="MEJ6400196.1"/>
    </source>
</evidence>
<name>A0ABU8SJZ4_9LACO</name>
<organism evidence="1 2">
    <name type="scientific">Nicoliella lavandulae</name>
    <dbReference type="NCBI Taxonomy" id="3082954"/>
    <lineage>
        <taxon>Bacteria</taxon>
        <taxon>Bacillati</taxon>
        <taxon>Bacillota</taxon>
        <taxon>Bacilli</taxon>
        <taxon>Lactobacillales</taxon>
        <taxon>Lactobacillaceae</taxon>
        <taxon>Nicoliella</taxon>
    </lineage>
</organism>
<proteinExistence type="predicted"/>
<accession>A0ABU8SJZ4</accession>
<sequence length="140" mass="15620">MKGAKMSNYAPTISQLITETDKTGEKLAKYYEPLKEAIDKDKDLSDIDLKATREHFQNGTTFYKETLRKLKTLGVPARVLGKHKLLVGAYSDYADACQEMVDSINVDGHTVDKGVFKDSEEAQSDSVARVVKYTQKILIG</sequence>
<keyword evidence="2" id="KW-1185">Reference proteome</keyword>